<evidence type="ECO:0000256" key="3">
    <source>
        <dbReference type="PROSITE-ProRule" id="PRU00339"/>
    </source>
</evidence>
<dbReference type="CDD" id="cd02511">
    <property type="entry name" value="Beta4Glucosyltransferase"/>
    <property type="match status" value="1"/>
</dbReference>
<keyword evidence="1" id="KW-0677">Repeat</keyword>
<dbReference type="InterPro" id="IPR011990">
    <property type="entry name" value="TPR-like_helical_dom_sf"/>
</dbReference>
<dbReference type="RefSeq" id="WP_197315489.1">
    <property type="nucleotide sequence ID" value="NZ_JADZSC010000001.1"/>
</dbReference>
<feature type="domain" description="Glycosyltransferase 2-like" evidence="4">
    <location>
        <begin position="7"/>
        <end position="137"/>
    </location>
</feature>
<organism evidence="5 6">
    <name type="scientific">Halobacillus yeomjeoni</name>
    <dbReference type="NCBI Taxonomy" id="311194"/>
    <lineage>
        <taxon>Bacteria</taxon>
        <taxon>Bacillati</taxon>
        <taxon>Bacillota</taxon>
        <taxon>Bacilli</taxon>
        <taxon>Bacillales</taxon>
        <taxon>Bacillaceae</taxon>
        <taxon>Halobacillus</taxon>
    </lineage>
</organism>
<dbReference type="PANTHER" id="PTHR43630">
    <property type="entry name" value="POLY-BETA-1,6-N-ACETYL-D-GLUCOSAMINE SYNTHASE"/>
    <property type="match status" value="1"/>
</dbReference>
<dbReference type="InterPro" id="IPR019734">
    <property type="entry name" value="TPR_rpt"/>
</dbReference>
<reference evidence="5 6" key="1">
    <citation type="journal article" date="2005" name="Int. J. Syst. Evol. Microbiol.">
        <title>Halobacillus yeomjeoni sp. nov., isolated from a marine solar saltern in Korea.</title>
        <authorList>
            <person name="Yoon J.H."/>
            <person name="Kang S.J."/>
            <person name="Lee C.H."/>
            <person name="Oh H.W."/>
            <person name="Oh T.K."/>
        </authorList>
    </citation>
    <scope>NUCLEOTIDE SEQUENCE [LARGE SCALE GENOMIC DNA]</scope>
    <source>
        <strain evidence="5 6">KCTC 3957</strain>
    </source>
</reference>
<dbReference type="Gene3D" id="1.25.40.1040">
    <property type="match status" value="1"/>
</dbReference>
<dbReference type="AlphaFoldDB" id="A0A931HS93"/>
<accession>A0A931HS93</accession>
<proteinExistence type="predicted"/>
<evidence type="ECO:0000313" key="5">
    <source>
        <dbReference type="EMBL" id="MBH0228845.1"/>
    </source>
</evidence>
<keyword evidence="6" id="KW-1185">Reference proteome</keyword>
<dbReference type="PROSITE" id="PS50005">
    <property type="entry name" value="TPR"/>
    <property type="match status" value="1"/>
</dbReference>
<evidence type="ECO:0000313" key="6">
    <source>
        <dbReference type="Proteomes" id="UP000614490"/>
    </source>
</evidence>
<evidence type="ECO:0000256" key="2">
    <source>
        <dbReference type="ARBA" id="ARBA00022803"/>
    </source>
</evidence>
<dbReference type="SUPFAM" id="SSF48452">
    <property type="entry name" value="TPR-like"/>
    <property type="match status" value="1"/>
</dbReference>
<dbReference type="PANTHER" id="PTHR43630:SF2">
    <property type="entry name" value="GLYCOSYLTRANSFERASE"/>
    <property type="match status" value="1"/>
</dbReference>
<dbReference type="SUPFAM" id="SSF53448">
    <property type="entry name" value="Nucleotide-diphospho-sugar transferases"/>
    <property type="match status" value="1"/>
</dbReference>
<dbReference type="SMART" id="SM00028">
    <property type="entry name" value="TPR"/>
    <property type="match status" value="3"/>
</dbReference>
<dbReference type="InterPro" id="IPR029044">
    <property type="entry name" value="Nucleotide-diphossugar_trans"/>
</dbReference>
<dbReference type="EMBL" id="JADZSC010000001">
    <property type="protein sequence ID" value="MBH0228845.1"/>
    <property type="molecule type" value="Genomic_DNA"/>
</dbReference>
<dbReference type="InterPro" id="IPR013105">
    <property type="entry name" value="TPR_2"/>
</dbReference>
<dbReference type="Pfam" id="PF07719">
    <property type="entry name" value="TPR_2"/>
    <property type="match status" value="1"/>
</dbReference>
<gene>
    <name evidence="5" type="ORF">H0267_01355</name>
</gene>
<evidence type="ECO:0000256" key="1">
    <source>
        <dbReference type="ARBA" id="ARBA00022737"/>
    </source>
</evidence>
<dbReference type="Pfam" id="PF00535">
    <property type="entry name" value="Glycos_transf_2"/>
    <property type="match status" value="1"/>
</dbReference>
<comment type="caution">
    <text evidence="5">The sequence shown here is derived from an EMBL/GenBank/DDBJ whole genome shotgun (WGS) entry which is preliminary data.</text>
</comment>
<protein>
    <submittedName>
        <fullName evidence="5">Glycosyltransferase</fullName>
    </submittedName>
</protein>
<name>A0A931HS93_9BACI</name>
<dbReference type="InterPro" id="IPR001173">
    <property type="entry name" value="Glyco_trans_2-like"/>
</dbReference>
<keyword evidence="2 3" id="KW-0802">TPR repeat</keyword>
<evidence type="ECO:0000259" key="4">
    <source>
        <dbReference type="Pfam" id="PF00535"/>
    </source>
</evidence>
<dbReference type="Proteomes" id="UP000614490">
    <property type="component" value="Unassembled WGS sequence"/>
</dbReference>
<sequence length="393" mass="45840">MRTSQLSLCMIVKNEENCIAKCLNSVKNVVDEIIIVDTGSTDKTIEICRSFQANTFKFEWNGSFADARNHAIQQASGEWILWLDADEELDRDDQHQLLEEKPFEDYDAINIHLINYYGNYADKNHSTNIAHTRLFRNNGIKFINKMHERLVLDQIPKERIGELPVKVHHYGYLDEFVKNKGKSKRNMLMLEQQIKDGENVHFAHYYIALEHYNHKQYPQALQRVNLSILSFLLEDFLPPSMVYKLKYSTLIAMGRLQEASQGIDKVINLYPDFVDLHFYKGVILYYLKDYVEAIKCFHHCLDLGEENMDYLVLKGVGSFQAWYYISLCQKELKKREDSIISIMNALLIAPTYEQGRELLCIYLKGEEDTPEVLAGNFKGEKLSKLEKIIQDLK</sequence>
<feature type="repeat" description="TPR" evidence="3">
    <location>
        <begin position="274"/>
        <end position="307"/>
    </location>
</feature>
<dbReference type="Gene3D" id="3.90.550.10">
    <property type="entry name" value="Spore Coat Polysaccharide Biosynthesis Protein SpsA, Chain A"/>
    <property type="match status" value="1"/>
</dbReference>